<dbReference type="Proteomes" id="UP001367030">
    <property type="component" value="Unassembled WGS sequence"/>
</dbReference>
<proteinExistence type="predicted"/>
<reference evidence="2 3" key="1">
    <citation type="submission" date="2024-03" db="EMBL/GenBank/DDBJ databases">
        <title>Novel species of the genus Variovorax.</title>
        <authorList>
            <person name="Liu Q."/>
            <person name="Xin Y.-H."/>
        </authorList>
    </citation>
    <scope>NUCLEOTIDE SEQUENCE [LARGE SCALE GENOMIC DNA]</scope>
    <source>
        <strain evidence="2 3">KACC 18901</strain>
    </source>
</reference>
<dbReference type="EMBL" id="JBBKZS010000018">
    <property type="protein sequence ID" value="MEJ8858647.1"/>
    <property type="molecule type" value="Genomic_DNA"/>
</dbReference>
<gene>
    <name evidence="2" type="ORF">WKW79_29020</name>
</gene>
<evidence type="ECO:0000313" key="3">
    <source>
        <dbReference type="Proteomes" id="UP001367030"/>
    </source>
</evidence>
<dbReference type="InterPro" id="IPR018973">
    <property type="entry name" value="MZB"/>
</dbReference>
<protein>
    <submittedName>
        <fullName evidence="2">DUF1998 domain-containing protein</fullName>
    </submittedName>
</protein>
<dbReference type="Pfam" id="PF09369">
    <property type="entry name" value="MZB"/>
    <property type="match status" value="1"/>
</dbReference>
<dbReference type="NCBIfam" id="NF038324">
    <property type="entry name" value="DrmB_fam"/>
    <property type="match status" value="1"/>
</dbReference>
<dbReference type="InterPro" id="IPR047721">
    <property type="entry name" value="DrmB"/>
</dbReference>
<comment type="caution">
    <text evidence="2">The sequence shown here is derived from an EMBL/GenBank/DDBJ whole genome shotgun (WGS) entry which is preliminary data.</text>
</comment>
<dbReference type="RefSeq" id="WP_340338707.1">
    <property type="nucleotide sequence ID" value="NZ_JBBKZS010000018.1"/>
</dbReference>
<feature type="domain" description="MrfA-like Zn-binding" evidence="1">
    <location>
        <begin position="462"/>
        <end position="560"/>
    </location>
</feature>
<accession>A0ABU8XFK6</accession>
<evidence type="ECO:0000259" key="1">
    <source>
        <dbReference type="Pfam" id="PF09369"/>
    </source>
</evidence>
<sequence>MKREIRSSAVAGVAGAGAIVDVGQESFLVPGIDQWQQQQLEIIALQRLSSRLGKILKTPKAEKPSLKVRRFPRAMFCEKCRELVHWKTELEEKDSEPACPSKGCGGKLVSMRFVSACENGHLDDVDWRFWAHSGSGADRGCQARDRLSFIVDPSAATGGLASVRVKCACGSSRSLEDLSNKAIIKETFRNCSGRHPWIYGKQESCDADVVVLQRGATNLHYPVTVSALDIPTAVAESTAAQYAGQIRQHPKYQKVLNLLRNAEGDTQELVDSFADLLAQVIGCAPADILEVARAELDGRVLGQEGKPAAAEAIDQAVLLDEEWQTIEAALSEGGLASSGFSAVTEELAPSAPPWMKSLVEGVLLVRRLREVRAYQGFQRVTPGAPDRMVRPDVGASVNWLPAAEVFGEGIVLALDHAALHGWAQALPQAERASIEALENKRLDDNFWFLPKIDAVYLAVHTLSHLLLRRITFECGYSSSSLRERLYVNADKGYAAIMIYTADGDSEGSLGGLVRQGRRDRLAQSLIEAISQGAWCSSDPVCSETAGQGLGGFNHAACHACSLVSETSCVAANTLLDRRMLFDPDWGLLRHLERQP</sequence>
<name>A0ABU8XFK6_9BURK</name>
<evidence type="ECO:0000313" key="2">
    <source>
        <dbReference type="EMBL" id="MEJ8858647.1"/>
    </source>
</evidence>
<organism evidence="2 3">
    <name type="scientific">Variovorax robiniae</name>
    <dbReference type="NCBI Taxonomy" id="1836199"/>
    <lineage>
        <taxon>Bacteria</taxon>
        <taxon>Pseudomonadati</taxon>
        <taxon>Pseudomonadota</taxon>
        <taxon>Betaproteobacteria</taxon>
        <taxon>Burkholderiales</taxon>
        <taxon>Comamonadaceae</taxon>
        <taxon>Variovorax</taxon>
    </lineage>
</organism>
<keyword evidence="3" id="KW-1185">Reference proteome</keyword>